<feature type="compositionally biased region" description="Low complexity" evidence="2">
    <location>
        <begin position="109"/>
        <end position="126"/>
    </location>
</feature>
<protein>
    <submittedName>
        <fullName evidence="3">Uncharacterized protein</fullName>
    </submittedName>
</protein>
<feature type="region of interest" description="Disordered" evidence="2">
    <location>
        <begin position="339"/>
        <end position="369"/>
    </location>
</feature>
<feature type="region of interest" description="Disordered" evidence="2">
    <location>
        <begin position="1259"/>
        <end position="1288"/>
    </location>
</feature>
<evidence type="ECO:0000256" key="2">
    <source>
        <dbReference type="SAM" id="MobiDB-lite"/>
    </source>
</evidence>
<dbReference type="Proteomes" id="UP001596380">
    <property type="component" value="Unassembled WGS sequence"/>
</dbReference>
<feature type="compositionally biased region" description="Basic and acidic residues" evidence="2">
    <location>
        <begin position="1186"/>
        <end position="1206"/>
    </location>
</feature>
<accession>A0ABW2CPU8</accession>
<dbReference type="EMBL" id="JBHSXS010000019">
    <property type="protein sequence ID" value="MFC6883512.1"/>
    <property type="molecule type" value="Genomic_DNA"/>
</dbReference>
<feature type="region of interest" description="Disordered" evidence="2">
    <location>
        <begin position="2302"/>
        <end position="2325"/>
    </location>
</feature>
<feature type="compositionally biased region" description="Basic and acidic residues" evidence="2">
    <location>
        <begin position="339"/>
        <end position="356"/>
    </location>
</feature>
<feature type="compositionally biased region" description="Gly residues" evidence="2">
    <location>
        <begin position="1012"/>
        <end position="1025"/>
    </location>
</feature>
<feature type="compositionally biased region" description="Basic and acidic residues" evidence="2">
    <location>
        <begin position="1103"/>
        <end position="1115"/>
    </location>
</feature>
<organism evidence="3 4">
    <name type="scientific">Actinomadura yumaensis</name>
    <dbReference type="NCBI Taxonomy" id="111807"/>
    <lineage>
        <taxon>Bacteria</taxon>
        <taxon>Bacillati</taxon>
        <taxon>Actinomycetota</taxon>
        <taxon>Actinomycetes</taxon>
        <taxon>Streptosporangiales</taxon>
        <taxon>Thermomonosporaceae</taxon>
        <taxon>Actinomadura</taxon>
    </lineage>
</organism>
<feature type="region of interest" description="Disordered" evidence="2">
    <location>
        <begin position="1175"/>
        <end position="1237"/>
    </location>
</feature>
<feature type="compositionally biased region" description="Basic and acidic residues" evidence="2">
    <location>
        <begin position="2414"/>
        <end position="2423"/>
    </location>
</feature>
<feature type="compositionally biased region" description="Low complexity" evidence="2">
    <location>
        <begin position="958"/>
        <end position="974"/>
    </location>
</feature>
<feature type="compositionally biased region" description="Acidic residues" evidence="2">
    <location>
        <begin position="464"/>
        <end position="476"/>
    </location>
</feature>
<name>A0ABW2CPU8_9ACTN</name>
<reference evidence="4" key="1">
    <citation type="journal article" date="2019" name="Int. J. Syst. Evol. Microbiol.">
        <title>The Global Catalogue of Microorganisms (GCM) 10K type strain sequencing project: providing services to taxonomists for standard genome sequencing and annotation.</title>
        <authorList>
            <consortium name="The Broad Institute Genomics Platform"/>
            <consortium name="The Broad Institute Genome Sequencing Center for Infectious Disease"/>
            <person name="Wu L."/>
            <person name="Ma J."/>
        </authorList>
    </citation>
    <scope>NUCLEOTIDE SEQUENCE [LARGE SCALE GENOMIC DNA]</scope>
    <source>
        <strain evidence="4">JCM 3369</strain>
    </source>
</reference>
<feature type="region of interest" description="Disordered" evidence="2">
    <location>
        <begin position="92"/>
        <end position="143"/>
    </location>
</feature>
<proteinExistence type="predicted"/>
<feature type="compositionally biased region" description="Basic and acidic residues" evidence="2">
    <location>
        <begin position="612"/>
        <end position="623"/>
    </location>
</feature>
<feature type="coiled-coil region" evidence="1">
    <location>
        <begin position="1768"/>
        <end position="1795"/>
    </location>
</feature>
<evidence type="ECO:0000313" key="3">
    <source>
        <dbReference type="EMBL" id="MFC6883512.1"/>
    </source>
</evidence>
<feature type="compositionally biased region" description="Basic and acidic residues" evidence="2">
    <location>
        <begin position="682"/>
        <end position="699"/>
    </location>
</feature>
<feature type="region of interest" description="Disordered" evidence="2">
    <location>
        <begin position="1915"/>
        <end position="1936"/>
    </location>
</feature>
<sequence length="2583" mass="281123">MTITPGHQGYRLTVERGGLPPDIESKVNRRAAWNPDAHPRDRKGRFIETGAIVKIWGGGSATVEGQDSWGRIVVKRDDGTRVAVNRQYLIVTARPGGKPPTDRPDDRPSSMPKPRAPRAPGRGRAQPPEPEVFDPADDDAHPDHVRVEDLKPGDLVHVRGIDYSGRATSWTGRVDAVEARDMNHRGKTPMPMVAVNIDTTPTGRTAHRFQTVYVPRGGTVERVTDYDMQLARERRDAGEVGYYQPAGDSAREEIAAQLDDLDPPDVLSQPERDAVVQAAAGLAEVLRHGDADDVRDADNTLRGAVAGVVDGHADGPTERAVGRFTDELQMIRDRVYDSHQRDYGDQWAGRDNDSREPQPNPAPDTSGREAAAYTSGLRALRFPSGGERSADELRAAAYGLADAIDRGYQPRIDRENQRFDAALTEYRRVVDGDPPRMRFADAVDAQRRNALDAHGRDQESADVVPDDADRDADTPDADSPGGLEEGRLSFAEARAGDRVTFTIPASLLPDGDDATRRNRRGRSGPDVAEDQGGLFDAAEPEAPSGGLPDDEELVTVRAVLDQQPTEDFFGDAEVVVRPGLEWETADGQRGALIPADGKPMLMKLPADLEVRRSSNARDDERARARQAMSRQERTLEGEQGAAILRPDEAGTADLLDSEDGASIQPAPSRSRPRLRLRPGDTGGREPERVESPPDAERGVGARGPDAPDAGVPDSGGPGPSPEGGEAPSEEAPARDNPALPRVPTESYELGEEWEDADAYTAQPGDLLWIRVQAVRGDFGGALDDAPENAWVAVTGHVRSVDGRGSGWLDFELGDAEWHTADGRTGPLRGVTRPDGRVDSRLRLNEARPVRLRRLPAEPVDLPEEGLELRPSENGPEGVYEVSRGGQALGQIRDMGLGLWRFRVPGQRPGPENDRGDWRDAAVSLSDAARPGEDLPDPDTGPGPGDGAPSAPPVPDASPEPAAETVPEPAPESAPGTASGRPRRDRRARLEAGRAALREAGERLDAAAQAGNRGDGNSGGRGGGGSPAPDGFEEAAFDGLHVGDRIRLPTADGQYGDVVRVISGPARNPYGLPEIRVRHADGDVERWTHPNGPDGTVWRATSPDPRHADDPRLAEPRERVRPADLERGDVLIIPTRRDGGQEAEEAAEILEVTRNDRLGDVHVTLRFLGGETRKRRYDAPTRAGTRQRHETVAEPTVERVARRRDQAEADTPPTPPEQVPAGDLSPGDRISIDGPVAGEVDQVEHAGDYVFTTVRDDDDRRILVASSPQADTARSAPPPGGQMDTPAAGDVRPGEVILFQGDPEPVTVTSVNRLRDDRLEMDVEDLDGAPRTIEIDRGEAVTRISDPPPGGRVDADTSAPVEDPGRPAADRAQVEPLPDGTATGRPALYTYQRRALVELGLDEDPSQPEVVRQAAARLRARKPLSAEQAKQLAYAVDEAAQDDRWPPVRQRALLRMADRLGAVSAELDGLPEPQHGPGRVKPEKHKVANIAPGDVLAFPNVDGGAAQVGRVKDVRAVMGGRLVYVTYEREDGEVETRTWTRNTDAWLLPDPPPDKPLPDARPSYPVIPDKGDVRVAGPRPPVEHITPDRVRVGDVVRYRNKFGEYEERRVAELRPPREDATNRRWRVRVALLGSDPADDEGDSTWIDVSEFGPFPTVVRTARGEASQSQPWDAARPADPLAPPRVQPEDIRVGDRVTVSGAFSTTGTVEEIYRFDVADDNGDTSPGYTLSIRADDGMVTSVPLFDDPTVHRLADADDNAEDRIQRMYLQATLKQRREQLHNQLREHQRDLYEATRAAITLRAESFEDLMTVVQSLRGHPALDDLRAQAAEAIAGSALPTADPDQHQALVDLADNYLAQIEDQALADLYVSLGNARPRPGESGAVMAARILQTHRDSPPRSNHQDVAEALLDAGDRARAVQGSSESFESPPAVLPEGDGDLQRRLDGYRAALPARAAHLGHRPVQRHSFADTTPEELEQGKVPALTRGVVWVRDDAPDGGPGETAMRHLAVIRAAGADLDRDLQRRIDDKLADHPDAVAQLQAVMDEHEQLEKDVVDFHLSIQRDEMRGQVDELAIAQRQHQINARADAVKAKYAALKPLVADARREAAIELLEEIRGVGGPGLDYGNAPEDLVEAMRFAEDAYPTDWLAAAGKRGPYTLGAVEGEETEQGSYADILRQFTIGDAGHGTTEGGGIGQVAAHELGHSMEAALPEIAMAERLLLWDRTSSGEIGNRTRETPIRLGAAQIWQDEFRGVYSGRDYGHDGAYELLTTAMQDLVGGGHDYLDDDMRQWLLGVLALVGRDAPERPAPEPEEQPGTRHGDDPLAGIDLSSLSLEELFDLLRGTGDADAIDRINAEIFRREAAGDDDQPAAPAPVDRLAGLDLRSMTDEDIAATFQQVVDDPSALARLEIELERRDREANRPDDGFGVDDVEPSPQDDQISDLLAQGVSFLEAYAQVHGRDIEDLEAEERRSALAQERRDGETSEQAARRLYDQMIHSQWLEAEAATRGVLLNAEGKRKGINPVTLFSGPYRIARAYASEELLRWWSEHPRVTFAEFKADALGRDSDRRLARQIREGYRGGDFG</sequence>
<feature type="region of interest" description="Disordered" evidence="2">
    <location>
        <begin position="612"/>
        <end position="742"/>
    </location>
</feature>
<keyword evidence="1" id="KW-0175">Coiled coil</keyword>
<feature type="region of interest" description="Disordered" evidence="2">
    <location>
        <begin position="1663"/>
        <end position="1685"/>
    </location>
</feature>
<feature type="region of interest" description="Disordered" evidence="2">
    <location>
        <begin position="1337"/>
        <end position="1384"/>
    </location>
</feature>
<feature type="region of interest" description="Disordered" evidence="2">
    <location>
        <begin position="1085"/>
        <end position="1115"/>
    </location>
</feature>
<gene>
    <name evidence="3" type="ORF">ACFQKB_27390</name>
</gene>
<feature type="compositionally biased region" description="Low complexity" evidence="2">
    <location>
        <begin position="702"/>
        <end position="714"/>
    </location>
</feature>
<feature type="region of interest" description="Disordered" evidence="2">
    <location>
        <begin position="926"/>
        <end position="987"/>
    </location>
</feature>
<comment type="caution">
    <text evidence="3">The sequence shown here is derived from an EMBL/GenBank/DDBJ whole genome shotgun (WGS) entry which is preliminary data.</text>
</comment>
<feature type="region of interest" description="Disordered" evidence="2">
    <location>
        <begin position="1002"/>
        <end position="1033"/>
    </location>
</feature>
<evidence type="ECO:0000256" key="1">
    <source>
        <dbReference type="SAM" id="Coils"/>
    </source>
</evidence>
<evidence type="ECO:0000313" key="4">
    <source>
        <dbReference type="Proteomes" id="UP001596380"/>
    </source>
</evidence>
<feature type="compositionally biased region" description="Basic and acidic residues" evidence="2">
    <location>
        <begin position="1362"/>
        <end position="1372"/>
    </location>
</feature>
<feature type="region of interest" description="Disordered" evidence="2">
    <location>
        <begin position="2414"/>
        <end position="2436"/>
    </location>
</feature>
<feature type="region of interest" description="Disordered" evidence="2">
    <location>
        <begin position="1565"/>
        <end position="1585"/>
    </location>
</feature>
<feature type="region of interest" description="Disordered" evidence="2">
    <location>
        <begin position="501"/>
        <end position="549"/>
    </location>
</feature>
<feature type="compositionally biased region" description="Basic and acidic residues" evidence="2">
    <location>
        <begin position="2302"/>
        <end position="2321"/>
    </location>
</feature>
<keyword evidence="4" id="KW-1185">Reference proteome</keyword>
<feature type="region of interest" description="Disordered" evidence="2">
    <location>
        <begin position="451"/>
        <end position="484"/>
    </location>
</feature>
<dbReference type="PANTHER" id="PTHR48148">
    <property type="entry name" value="KERATINOCYTE PROLINE-RICH PROTEIN"/>
    <property type="match status" value="1"/>
</dbReference>
<dbReference type="RefSeq" id="WP_378063676.1">
    <property type="nucleotide sequence ID" value="NZ_JBHSXS010000019.1"/>
</dbReference>
<dbReference type="PANTHER" id="PTHR48148:SF3">
    <property type="entry name" value="KERATINOCYTE PROLINE-RICH PROTEIN"/>
    <property type="match status" value="1"/>
</dbReference>